<dbReference type="Gene3D" id="1.10.1040.10">
    <property type="entry name" value="N-(1-d-carboxylethyl)-l-norvaline Dehydrogenase, domain 2"/>
    <property type="match status" value="1"/>
</dbReference>
<dbReference type="InterPro" id="IPR013328">
    <property type="entry name" value="6PGD_dom2"/>
</dbReference>
<dbReference type="PANTHER" id="PTHR21708:SF30">
    <property type="entry name" value="2-DEHYDROPANTOATE 2-REDUCTASE-RELATED"/>
    <property type="match status" value="1"/>
</dbReference>
<evidence type="ECO:0000313" key="6">
    <source>
        <dbReference type="EMBL" id="KAF4636832.1"/>
    </source>
</evidence>
<dbReference type="InterPro" id="IPR013332">
    <property type="entry name" value="KPR_N"/>
</dbReference>
<evidence type="ECO:0000259" key="5">
    <source>
        <dbReference type="Pfam" id="PF08546"/>
    </source>
</evidence>
<dbReference type="AlphaFoldDB" id="A0A8H4RYJ0"/>
<dbReference type="InterPro" id="IPR003710">
    <property type="entry name" value="ApbA"/>
</dbReference>
<evidence type="ECO:0000256" key="3">
    <source>
        <dbReference type="ARBA" id="ARBA00023002"/>
    </source>
</evidence>
<comment type="caution">
    <text evidence="6">The sequence shown here is derived from an EMBL/GenBank/DDBJ whole genome shotgun (WGS) entry which is preliminary data.</text>
</comment>
<dbReference type="InterPro" id="IPR008927">
    <property type="entry name" value="6-PGluconate_DH-like_C_sf"/>
</dbReference>
<dbReference type="GO" id="GO:0005737">
    <property type="term" value="C:cytoplasm"/>
    <property type="evidence" value="ECO:0007669"/>
    <property type="project" value="TreeGrafter"/>
</dbReference>
<dbReference type="EMBL" id="JAAMPI010000047">
    <property type="protein sequence ID" value="KAF4636832.1"/>
    <property type="molecule type" value="Genomic_DNA"/>
</dbReference>
<dbReference type="InterPro" id="IPR051402">
    <property type="entry name" value="KPR-Related"/>
</dbReference>
<keyword evidence="7" id="KW-1185">Reference proteome</keyword>
<dbReference type="FunFam" id="1.10.1040.10:FF:000017">
    <property type="entry name" value="2-dehydropantoate 2-reductase"/>
    <property type="match status" value="1"/>
</dbReference>
<evidence type="ECO:0000313" key="7">
    <source>
        <dbReference type="Proteomes" id="UP000566819"/>
    </source>
</evidence>
<proteinExistence type="inferred from homology"/>
<organism evidence="6 7">
    <name type="scientific">Cudoniella acicularis</name>
    <dbReference type="NCBI Taxonomy" id="354080"/>
    <lineage>
        <taxon>Eukaryota</taxon>
        <taxon>Fungi</taxon>
        <taxon>Dikarya</taxon>
        <taxon>Ascomycota</taxon>
        <taxon>Pezizomycotina</taxon>
        <taxon>Leotiomycetes</taxon>
        <taxon>Helotiales</taxon>
        <taxon>Tricladiaceae</taxon>
        <taxon>Cudoniella</taxon>
    </lineage>
</organism>
<name>A0A8H4RYJ0_9HELO</name>
<gene>
    <name evidence="6" type="ORF">G7Y89_g1240</name>
</gene>
<evidence type="ECO:0000259" key="4">
    <source>
        <dbReference type="Pfam" id="PF02558"/>
    </source>
</evidence>
<dbReference type="SUPFAM" id="SSF48179">
    <property type="entry name" value="6-phosphogluconate dehydrogenase C-terminal domain-like"/>
    <property type="match status" value="1"/>
</dbReference>
<evidence type="ECO:0000256" key="1">
    <source>
        <dbReference type="ARBA" id="ARBA00007870"/>
    </source>
</evidence>
<sequence>MIIEIITLREGFQVIRDGFPVKVFELPHSIPAFIVVFLDFVVQGTFSCVETNLKFVKRRLVPYAFQHSPEVVLAMRDQGWMTKMPRVMKPSSKQPFLVKTFKSPSAAISRQIREVSRRFAASFAARKPTTAHLHSGGRLEMKSWFWGAIGGRADSPSLIFTQQRIERQHTLTVADVRDEMLERSAVDENAMFRMRRVSSTRSIGATYAFLFSRAIPASNIVTVCRSNFEFVSQNGFTINSSLWGEGQRVQPVVVRSVDEAAAVDPESHFDYVLVCSKALPTVPSTAELIKPAVSPKTTIVLVQNGIAIEEPYSKLFPDNPLLSTVVYLPATQISPGVIQHKEIELLHIGSYPATSNTESASRFANLLKETGASTQVHEDIQFERWSKLLVNAAWNPICALSRSRDVQVLKSSPEAKDFVRGVMLEIAAAANACGYSGIDTALIDFQLARSTVRELPGVQPSMLADALAGRIMEVEAIVGNVFRLAREHGVETPMLRTIYVLATALNGGFGYS</sequence>
<feature type="domain" description="Ketopantoate reductase C-terminal" evidence="5">
    <location>
        <begin position="379"/>
        <end position="504"/>
    </location>
</feature>
<keyword evidence="3" id="KW-0560">Oxidoreductase</keyword>
<dbReference type="OrthoDB" id="3609at2759"/>
<feature type="domain" description="Ketopantoate reductase N-terminal" evidence="4">
    <location>
        <begin position="202"/>
        <end position="352"/>
    </location>
</feature>
<accession>A0A8H4RYJ0</accession>
<dbReference type="Proteomes" id="UP000566819">
    <property type="component" value="Unassembled WGS sequence"/>
</dbReference>
<dbReference type="NCBIfam" id="TIGR00745">
    <property type="entry name" value="apbA_panE"/>
    <property type="match status" value="1"/>
</dbReference>
<dbReference type="PANTHER" id="PTHR21708">
    <property type="entry name" value="PROBABLE 2-DEHYDROPANTOATE 2-REDUCTASE"/>
    <property type="match status" value="1"/>
</dbReference>
<dbReference type="Gene3D" id="3.40.50.720">
    <property type="entry name" value="NAD(P)-binding Rossmann-like Domain"/>
    <property type="match status" value="1"/>
</dbReference>
<comment type="similarity">
    <text evidence="1">Belongs to the ketopantoate reductase family.</text>
</comment>
<dbReference type="Pfam" id="PF02558">
    <property type="entry name" value="ApbA"/>
    <property type="match status" value="1"/>
</dbReference>
<keyword evidence="2" id="KW-0521">NADP</keyword>
<reference evidence="6 7" key="1">
    <citation type="submission" date="2020-03" db="EMBL/GenBank/DDBJ databases">
        <title>Draft Genome Sequence of Cudoniella acicularis.</title>
        <authorList>
            <person name="Buettner E."/>
            <person name="Kellner H."/>
        </authorList>
    </citation>
    <scope>NUCLEOTIDE SEQUENCE [LARGE SCALE GENOMIC DNA]</scope>
    <source>
        <strain evidence="6 7">DSM 108380</strain>
    </source>
</reference>
<dbReference type="GO" id="GO:0008677">
    <property type="term" value="F:2-dehydropantoate 2-reductase activity"/>
    <property type="evidence" value="ECO:0007669"/>
    <property type="project" value="InterPro"/>
</dbReference>
<evidence type="ECO:0008006" key="8">
    <source>
        <dbReference type="Google" id="ProtNLM"/>
    </source>
</evidence>
<evidence type="ECO:0000256" key="2">
    <source>
        <dbReference type="ARBA" id="ARBA00022857"/>
    </source>
</evidence>
<protein>
    <recommendedName>
        <fullName evidence="8">2-dehydropantoate 2-reductase</fullName>
    </recommendedName>
</protein>
<dbReference type="InterPro" id="IPR013752">
    <property type="entry name" value="KPA_reductase"/>
</dbReference>
<dbReference type="GO" id="GO:0015940">
    <property type="term" value="P:pantothenate biosynthetic process"/>
    <property type="evidence" value="ECO:0007669"/>
    <property type="project" value="InterPro"/>
</dbReference>
<dbReference type="Pfam" id="PF08546">
    <property type="entry name" value="ApbA_C"/>
    <property type="match status" value="1"/>
</dbReference>